<dbReference type="InterPro" id="IPR036457">
    <property type="entry name" value="PPM-type-like_dom_sf"/>
</dbReference>
<dbReference type="InParanoid" id="G4TQ62"/>
<evidence type="ECO:0000313" key="5">
    <source>
        <dbReference type="Proteomes" id="UP000007148"/>
    </source>
</evidence>
<evidence type="ECO:0000259" key="3">
    <source>
        <dbReference type="PROSITE" id="PS51746"/>
    </source>
</evidence>
<dbReference type="eggNOG" id="KOG0698">
    <property type="taxonomic scope" value="Eukaryota"/>
</dbReference>
<feature type="compositionally biased region" description="Polar residues" evidence="2">
    <location>
        <begin position="192"/>
        <end position="231"/>
    </location>
</feature>
<dbReference type="SUPFAM" id="SSF81606">
    <property type="entry name" value="PP2C-like"/>
    <property type="match status" value="2"/>
</dbReference>
<proteinExistence type="inferred from homology"/>
<dbReference type="OrthoDB" id="10264738at2759"/>
<dbReference type="Pfam" id="PF00481">
    <property type="entry name" value="PP2C"/>
    <property type="match status" value="1"/>
</dbReference>
<dbReference type="HOGENOM" id="CLU_013173_1_1_1"/>
<evidence type="ECO:0000256" key="2">
    <source>
        <dbReference type="SAM" id="MobiDB-lite"/>
    </source>
</evidence>
<evidence type="ECO:0000313" key="4">
    <source>
        <dbReference type="EMBL" id="CCA73455.1"/>
    </source>
</evidence>
<gene>
    <name evidence="4" type="ORF">PIIN_07409</name>
</gene>
<feature type="region of interest" description="Disordered" evidence="2">
    <location>
        <begin position="1"/>
        <end position="69"/>
    </location>
</feature>
<dbReference type="InterPro" id="IPR001932">
    <property type="entry name" value="PPM-type_phosphatase-like_dom"/>
</dbReference>
<feature type="region of interest" description="Disordered" evidence="2">
    <location>
        <begin position="162"/>
        <end position="294"/>
    </location>
</feature>
<sequence length="444" mass="47294">MNVHTANGADDASAGAENRKSNKSHPTLPPDLARPGIAPMPFESPNARSKTITVADGPNTGGALNQHPSHSHAFQIGVAEDKGTRRTMEDAHSFVVDFDNYLLKNLELHPNSKIPSVLNKTFHAVDSQLSQMAAENKTHSGCTAVAAFLRIEDELGGQAFREAHTTMTDEPTSLTTDDDKRPTTPTSKPSASGRSTPSNFDSKSGHQSPERSNSSSKLRSAVKNFTSKLSGNGSGGTIKSEDGSTGVPVVKGSIQAPFEPCHDGWGFDVPSSKRSKSSASDSTSLQSSGPPSKRLRRVLYAANAGDARAVLCRNGEALRLTYDHKGSDAQESKRITDAGGFVMNNRVNGVLAVTRSLGDSAMKDFVVGAPYTTETEVGPADEFIIIACDGLWDVTEDQEAVNLVRDKSDAQQMAKLLLEHALVRFSSDNVTVMVVRFKPVSGSS</sequence>
<feature type="compositionally biased region" description="Polar residues" evidence="2">
    <location>
        <begin position="165"/>
        <end position="174"/>
    </location>
</feature>
<dbReference type="PANTHER" id="PTHR13832:SF837">
    <property type="entry name" value="PROTEIN PHOSPHATASE 2C-LIKE DOMAIN-CONTAINING PROTEIN 1"/>
    <property type="match status" value="1"/>
</dbReference>
<dbReference type="SMART" id="SM00332">
    <property type="entry name" value="PP2Cc"/>
    <property type="match status" value="1"/>
</dbReference>
<dbReference type="CDD" id="cd00143">
    <property type="entry name" value="PP2Cc"/>
    <property type="match status" value="1"/>
</dbReference>
<reference evidence="4 5" key="1">
    <citation type="journal article" date="2011" name="PLoS Pathog.">
        <title>Endophytic Life Strategies Decoded by Genome and Transcriptome Analyses of the Mutualistic Root Symbiont Piriformospora indica.</title>
        <authorList>
            <person name="Zuccaro A."/>
            <person name="Lahrmann U."/>
            <person name="Guldener U."/>
            <person name="Langen G."/>
            <person name="Pfiffi S."/>
            <person name="Biedenkopf D."/>
            <person name="Wong P."/>
            <person name="Samans B."/>
            <person name="Grimm C."/>
            <person name="Basiewicz M."/>
            <person name="Murat C."/>
            <person name="Martin F."/>
            <person name="Kogel K.H."/>
        </authorList>
    </citation>
    <scope>NUCLEOTIDE SEQUENCE [LARGE SCALE GENOMIC DNA]</scope>
    <source>
        <strain evidence="4 5">DSM 11827</strain>
    </source>
</reference>
<name>G4TQ62_SERID</name>
<dbReference type="PROSITE" id="PS51746">
    <property type="entry name" value="PPM_2"/>
    <property type="match status" value="1"/>
</dbReference>
<dbReference type="GO" id="GO:0004722">
    <property type="term" value="F:protein serine/threonine phosphatase activity"/>
    <property type="evidence" value="ECO:0007669"/>
    <property type="project" value="InterPro"/>
</dbReference>
<dbReference type="AlphaFoldDB" id="G4TQ62"/>
<dbReference type="Gene3D" id="3.60.40.10">
    <property type="entry name" value="PPM-type phosphatase domain"/>
    <property type="match status" value="1"/>
</dbReference>
<evidence type="ECO:0000256" key="1">
    <source>
        <dbReference type="ARBA" id="ARBA00006702"/>
    </source>
</evidence>
<dbReference type="OMA" id="MCEESDG"/>
<dbReference type="Proteomes" id="UP000007148">
    <property type="component" value="Unassembled WGS sequence"/>
</dbReference>
<dbReference type="InterPro" id="IPR015655">
    <property type="entry name" value="PP2C"/>
</dbReference>
<keyword evidence="5" id="KW-1185">Reference proteome</keyword>
<comment type="caution">
    <text evidence="4">The sequence shown here is derived from an EMBL/GenBank/DDBJ whole genome shotgun (WGS) entry which is preliminary data.</text>
</comment>
<organism evidence="4 5">
    <name type="scientific">Serendipita indica (strain DSM 11827)</name>
    <name type="common">Root endophyte fungus</name>
    <name type="synonym">Piriformospora indica</name>
    <dbReference type="NCBI Taxonomy" id="1109443"/>
    <lineage>
        <taxon>Eukaryota</taxon>
        <taxon>Fungi</taxon>
        <taxon>Dikarya</taxon>
        <taxon>Basidiomycota</taxon>
        <taxon>Agaricomycotina</taxon>
        <taxon>Agaricomycetes</taxon>
        <taxon>Sebacinales</taxon>
        <taxon>Serendipitaceae</taxon>
        <taxon>Serendipita</taxon>
    </lineage>
</organism>
<dbReference type="STRING" id="1109443.G4TQ62"/>
<dbReference type="PANTHER" id="PTHR13832">
    <property type="entry name" value="PROTEIN PHOSPHATASE 2C"/>
    <property type="match status" value="1"/>
</dbReference>
<protein>
    <submittedName>
        <fullName evidence="4">Related to phosphoprotein phosphatase 2C</fullName>
    </submittedName>
</protein>
<feature type="compositionally biased region" description="Low complexity" evidence="2">
    <location>
        <begin position="277"/>
        <end position="288"/>
    </location>
</feature>
<comment type="similarity">
    <text evidence="1">Belongs to the PP2C family.</text>
</comment>
<accession>G4TQ62</accession>
<dbReference type="EMBL" id="CAFZ01000226">
    <property type="protein sequence ID" value="CCA73455.1"/>
    <property type="molecule type" value="Genomic_DNA"/>
</dbReference>
<feature type="domain" description="PPM-type phosphatase" evidence="3">
    <location>
        <begin position="75"/>
        <end position="437"/>
    </location>
</feature>